<feature type="region of interest" description="Disordered" evidence="1">
    <location>
        <begin position="44"/>
        <end position="90"/>
    </location>
</feature>
<gene>
    <name evidence="2" type="ORF">ONE63_001662</name>
</gene>
<comment type="caution">
    <text evidence="2">The sequence shown here is derived from an EMBL/GenBank/DDBJ whole genome shotgun (WGS) entry which is preliminary data.</text>
</comment>
<evidence type="ECO:0000313" key="2">
    <source>
        <dbReference type="EMBL" id="KAJ1522472.1"/>
    </source>
</evidence>
<feature type="compositionally biased region" description="Polar residues" evidence="1">
    <location>
        <begin position="172"/>
        <end position="189"/>
    </location>
</feature>
<evidence type="ECO:0000313" key="3">
    <source>
        <dbReference type="Proteomes" id="UP001075354"/>
    </source>
</evidence>
<keyword evidence="3" id="KW-1185">Reference proteome</keyword>
<reference evidence="2" key="1">
    <citation type="submission" date="2022-12" db="EMBL/GenBank/DDBJ databases">
        <title>Chromosome-level genome assembly of the bean flower thrips Megalurothrips usitatus.</title>
        <authorList>
            <person name="Ma L."/>
            <person name="Liu Q."/>
            <person name="Li H."/>
            <person name="Cai W."/>
        </authorList>
    </citation>
    <scope>NUCLEOTIDE SEQUENCE</scope>
    <source>
        <strain evidence="2">Cailab_2022a</strain>
    </source>
</reference>
<sequence>MTCFMCRTRTQAPCTRCSRSGRRQLRVLLCTRLRHRRRPVVRRRRAAPILPRRAPVRQRRAAPRPRRRAPARRRPRAPVRRPRRRARRRCHRPLRTSAWRRRWLPPAFPPRWPQPQTRCRPTSVWRDLCRVTDKAMPLSERTSGAAAEEAPSWSCPRLGRTTSARSGAATPSRASSANSACLSPTPSRG</sequence>
<dbReference type="AlphaFoldDB" id="A0AAV7XFB3"/>
<feature type="compositionally biased region" description="Basic residues" evidence="1">
    <location>
        <begin position="54"/>
        <end position="90"/>
    </location>
</feature>
<proteinExistence type="predicted"/>
<organism evidence="2 3">
    <name type="scientific">Megalurothrips usitatus</name>
    <name type="common">bean blossom thrips</name>
    <dbReference type="NCBI Taxonomy" id="439358"/>
    <lineage>
        <taxon>Eukaryota</taxon>
        <taxon>Metazoa</taxon>
        <taxon>Ecdysozoa</taxon>
        <taxon>Arthropoda</taxon>
        <taxon>Hexapoda</taxon>
        <taxon>Insecta</taxon>
        <taxon>Pterygota</taxon>
        <taxon>Neoptera</taxon>
        <taxon>Paraneoptera</taxon>
        <taxon>Thysanoptera</taxon>
        <taxon>Terebrantia</taxon>
        <taxon>Thripoidea</taxon>
        <taxon>Thripidae</taxon>
        <taxon>Megalurothrips</taxon>
    </lineage>
</organism>
<evidence type="ECO:0000256" key="1">
    <source>
        <dbReference type="SAM" id="MobiDB-lite"/>
    </source>
</evidence>
<protein>
    <submittedName>
        <fullName evidence="2">Uncharacterized protein</fullName>
    </submittedName>
</protein>
<feature type="region of interest" description="Disordered" evidence="1">
    <location>
        <begin position="139"/>
        <end position="189"/>
    </location>
</feature>
<dbReference type="EMBL" id="JAPTSV010000011">
    <property type="protein sequence ID" value="KAJ1522472.1"/>
    <property type="molecule type" value="Genomic_DNA"/>
</dbReference>
<accession>A0AAV7XFB3</accession>
<dbReference type="Proteomes" id="UP001075354">
    <property type="component" value="Chromosome 11"/>
</dbReference>
<name>A0AAV7XFB3_9NEOP</name>